<evidence type="ECO:0000256" key="2">
    <source>
        <dbReference type="ARBA" id="ARBA00022553"/>
    </source>
</evidence>
<dbReference type="InterPro" id="IPR009057">
    <property type="entry name" value="Homeodomain-like_sf"/>
</dbReference>
<feature type="compositionally biased region" description="Basic and acidic residues" evidence="9">
    <location>
        <begin position="254"/>
        <end position="264"/>
    </location>
</feature>
<dbReference type="Pfam" id="PF00249">
    <property type="entry name" value="Myb_DNA-binding"/>
    <property type="match status" value="1"/>
</dbReference>
<evidence type="ECO:0000256" key="1">
    <source>
        <dbReference type="ARBA" id="ARBA00004123"/>
    </source>
</evidence>
<organism evidence="12 13">
    <name type="scientific">Abeliophyllum distichum</name>
    <dbReference type="NCBI Taxonomy" id="126358"/>
    <lineage>
        <taxon>Eukaryota</taxon>
        <taxon>Viridiplantae</taxon>
        <taxon>Streptophyta</taxon>
        <taxon>Embryophyta</taxon>
        <taxon>Tracheophyta</taxon>
        <taxon>Spermatophyta</taxon>
        <taxon>Magnoliopsida</taxon>
        <taxon>eudicotyledons</taxon>
        <taxon>Gunneridae</taxon>
        <taxon>Pentapetalae</taxon>
        <taxon>asterids</taxon>
        <taxon>lamiids</taxon>
        <taxon>Lamiales</taxon>
        <taxon>Oleaceae</taxon>
        <taxon>Forsythieae</taxon>
        <taxon>Abeliophyllum</taxon>
    </lineage>
</organism>
<dbReference type="AlphaFoldDB" id="A0ABD1VXL9"/>
<dbReference type="InterPro" id="IPR011006">
    <property type="entry name" value="CheY-like_superfamily"/>
</dbReference>
<evidence type="ECO:0000256" key="8">
    <source>
        <dbReference type="PROSITE-ProRule" id="PRU00169"/>
    </source>
</evidence>
<dbReference type="InterPro" id="IPR001005">
    <property type="entry name" value="SANT/Myb"/>
</dbReference>
<feature type="domain" description="HTH myb-type" evidence="11">
    <location>
        <begin position="205"/>
        <end position="256"/>
    </location>
</feature>
<evidence type="ECO:0000256" key="7">
    <source>
        <dbReference type="ARBA" id="ARBA00023242"/>
    </source>
</evidence>
<dbReference type="InterPro" id="IPR006447">
    <property type="entry name" value="Myb_dom_plants"/>
</dbReference>
<evidence type="ECO:0000256" key="5">
    <source>
        <dbReference type="ARBA" id="ARBA00023159"/>
    </source>
</evidence>
<comment type="caution">
    <text evidence="8">Lacks conserved residue(s) required for the propagation of feature annotation.</text>
</comment>
<evidence type="ECO:0000256" key="6">
    <source>
        <dbReference type="ARBA" id="ARBA00023163"/>
    </source>
</evidence>
<dbReference type="InterPro" id="IPR017930">
    <property type="entry name" value="Myb_dom"/>
</dbReference>
<dbReference type="Proteomes" id="UP001604336">
    <property type="component" value="Unassembled WGS sequence"/>
</dbReference>
<feature type="domain" description="Response regulatory" evidence="10">
    <location>
        <begin position="5"/>
        <end position="119"/>
    </location>
</feature>
<dbReference type="EMBL" id="JBFOLK010000001">
    <property type="protein sequence ID" value="KAL2542057.1"/>
    <property type="molecule type" value="Genomic_DNA"/>
</dbReference>
<sequence>MPSYHSVLLVDQDSDCLTTAKMLELCSFKVIYVELASTALSMLSSGTSHFDLVMANVNSPDMQGYKLLQQAVNMDIPVILMSVDDNAFLAMGALENGAFLFIKKPVTMDMLKCLWQHVVREKIRIYKEKERLMGKTSANNNMKGIQFRGEVEEENNIVGCYNKKNNKYKGNKKLQGRKGLMGDEECESEHQINRNKFNRKVCAEWTQELHRKFMDAVGQLGEGRCFPKEILELMNVPGLTRMQVASHLQKCRNDNWRAPEERKPQQKNTPVASSDTSSSGQNKPRRFGSMPRLKNNSLLFQEHSKAVEGSQIQMETPIDDGHENITIARIMNPHQQYDEQFLSGPSNVRPGSNHLSNPRFPSDGFFNFPDMDCLIHNCSGMQQGSAMNMNQNTCPEAFHDSDQVYPDHQNSTMPNMDTMRTWSSETSNFASDSSEIRGQ</sequence>
<evidence type="ECO:0000313" key="12">
    <source>
        <dbReference type="EMBL" id="KAL2542057.1"/>
    </source>
</evidence>
<keyword evidence="3" id="KW-0902">Two-component regulatory system</keyword>
<accession>A0ABD1VXL9</accession>
<feature type="region of interest" description="Disordered" evidence="9">
    <location>
        <begin position="254"/>
        <end position="291"/>
    </location>
</feature>
<evidence type="ECO:0000256" key="9">
    <source>
        <dbReference type="SAM" id="MobiDB-lite"/>
    </source>
</evidence>
<dbReference type="InterPro" id="IPR045279">
    <property type="entry name" value="ARR-like"/>
</dbReference>
<proteinExistence type="predicted"/>
<evidence type="ECO:0000259" key="10">
    <source>
        <dbReference type="PROSITE" id="PS50110"/>
    </source>
</evidence>
<dbReference type="GO" id="GO:0000160">
    <property type="term" value="P:phosphorelay signal transduction system"/>
    <property type="evidence" value="ECO:0007669"/>
    <property type="project" value="UniProtKB-KW"/>
</dbReference>
<comment type="subcellular location">
    <subcellularLocation>
        <location evidence="1">Nucleus</location>
    </subcellularLocation>
</comment>
<dbReference type="PANTHER" id="PTHR43874">
    <property type="entry name" value="TWO-COMPONENT RESPONSE REGULATOR"/>
    <property type="match status" value="1"/>
</dbReference>
<dbReference type="NCBIfam" id="TIGR01557">
    <property type="entry name" value="myb_SHAQKYF"/>
    <property type="match status" value="1"/>
</dbReference>
<dbReference type="PROSITE" id="PS50110">
    <property type="entry name" value="RESPONSE_REGULATORY"/>
    <property type="match status" value="1"/>
</dbReference>
<dbReference type="PANTHER" id="PTHR43874:SF87">
    <property type="entry name" value="HTH MYB-TYPE DOMAIN-CONTAINING PROTEIN"/>
    <property type="match status" value="1"/>
</dbReference>
<dbReference type="SUPFAM" id="SSF52172">
    <property type="entry name" value="CheY-like"/>
    <property type="match status" value="1"/>
</dbReference>
<keyword evidence="13" id="KW-1185">Reference proteome</keyword>
<keyword evidence="7" id="KW-0539">Nucleus</keyword>
<gene>
    <name evidence="12" type="ORF">Adt_03035</name>
</gene>
<keyword evidence="5" id="KW-0010">Activator</keyword>
<evidence type="ECO:0000259" key="11">
    <source>
        <dbReference type="PROSITE" id="PS51294"/>
    </source>
</evidence>
<keyword evidence="6" id="KW-0804">Transcription</keyword>
<reference evidence="13" key="1">
    <citation type="submission" date="2024-07" db="EMBL/GenBank/DDBJ databases">
        <title>Two chromosome-level genome assemblies of Korean endemic species Abeliophyllum distichum and Forsythia ovata (Oleaceae).</title>
        <authorList>
            <person name="Jang H."/>
        </authorList>
    </citation>
    <scope>NUCLEOTIDE SEQUENCE [LARGE SCALE GENOMIC DNA]</scope>
</reference>
<dbReference type="GO" id="GO:0005634">
    <property type="term" value="C:nucleus"/>
    <property type="evidence" value="ECO:0007669"/>
    <property type="project" value="UniProtKB-SubCell"/>
</dbReference>
<dbReference type="Gene3D" id="1.10.10.60">
    <property type="entry name" value="Homeodomain-like"/>
    <property type="match status" value="1"/>
</dbReference>
<dbReference type="Pfam" id="PF00072">
    <property type="entry name" value="Response_reg"/>
    <property type="match status" value="1"/>
</dbReference>
<evidence type="ECO:0000256" key="4">
    <source>
        <dbReference type="ARBA" id="ARBA00023015"/>
    </source>
</evidence>
<keyword evidence="2" id="KW-0597">Phosphoprotein</keyword>
<dbReference type="SUPFAM" id="SSF46689">
    <property type="entry name" value="Homeodomain-like"/>
    <property type="match status" value="1"/>
</dbReference>
<keyword evidence="4" id="KW-0805">Transcription regulation</keyword>
<protein>
    <submittedName>
        <fullName evidence="12">Two-component response regulator ARR2</fullName>
    </submittedName>
</protein>
<dbReference type="SMART" id="SM00448">
    <property type="entry name" value="REC"/>
    <property type="match status" value="1"/>
</dbReference>
<feature type="compositionally biased region" description="Polar residues" evidence="9">
    <location>
        <begin position="266"/>
        <end position="282"/>
    </location>
</feature>
<dbReference type="PROSITE" id="PS51294">
    <property type="entry name" value="HTH_MYB"/>
    <property type="match status" value="1"/>
</dbReference>
<evidence type="ECO:0000256" key="3">
    <source>
        <dbReference type="ARBA" id="ARBA00023012"/>
    </source>
</evidence>
<dbReference type="Gene3D" id="3.40.50.2300">
    <property type="match status" value="1"/>
</dbReference>
<comment type="caution">
    <text evidence="12">The sequence shown here is derived from an EMBL/GenBank/DDBJ whole genome shotgun (WGS) entry which is preliminary data.</text>
</comment>
<dbReference type="InterPro" id="IPR001789">
    <property type="entry name" value="Sig_transdc_resp-reg_receiver"/>
</dbReference>
<dbReference type="FunFam" id="1.10.10.60:FF:000007">
    <property type="entry name" value="Two-component response regulator"/>
    <property type="match status" value="1"/>
</dbReference>
<evidence type="ECO:0000313" key="13">
    <source>
        <dbReference type="Proteomes" id="UP001604336"/>
    </source>
</evidence>
<name>A0ABD1VXL9_9LAMI</name>